<dbReference type="Gene3D" id="3.40.630.30">
    <property type="match status" value="1"/>
</dbReference>
<protein>
    <submittedName>
        <fullName evidence="3">Acetyltransferase</fullName>
    </submittedName>
</protein>
<evidence type="ECO:0000313" key="4">
    <source>
        <dbReference type="EnsemblFungi" id="EJT75998"/>
    </source>
</evidence>
<feature type="region of interest" description="Disordered" evidence="1">
    <location>
        <begin position="77"/>
        <end position="110"/>
    </location>
</feature>
<reference evidence="4" key="5">
    <citation type="submission" date="2018-04" db="UniProtKB">
        <authorList>
            <consortium name="EnsemblFungi"/>
        </authorList>
    </citation>
    <scope>IDENTIFICATION</scope>
    <source>
        <strain evidence="4">R3-111a-1</strain>
    </source>
</reference>
<dbReference type="PROSITE" id="PS51186">
    <property type="entry name" value="GNAT"/>
    <property type="match status" value="1"/>
</dbReference>
<dbReference type="GeneID" id="20346381"/>
<evidence type="ECO:0000259" key="2">
    <source>
        <dbReference type="PROSITE" id="PS51186"/>
    </source>
</evidence>
<reference evidence="4" key="4">
    <citation type="journal article" date="2015" name="G3 (Bethesda)">
        <title>Genome sequences of three phytopathogenic species of the Magnaporthaceae family of fungi.</title>
        <authorList>
            <person name="Okagaki L.H."/>
            <person name="Nunes C.C."/>
            <person name="Sailsbery J."/>
            <person name="Clay B."/>
            <person name="Brown D."/>
            <person name="John T."/>
            <person name="Oh Y."/>
            <person name="Young N."/>
            <person name="Fitzgerald M."/>
            <person name="Haas B.J."/>
            <person name="Zeng Q."/>
            <person name="Young S."/>
            <person name="Adiconis X."/>
            <person name="Fan L."/>
            <person name="Levin J.Z."/>
            <person name="Mitchell T.K."/>
            <person name="Okubara P.A."/>
            <person name="Farman M.L."/>
            <person name="Kohn L.M."/>
            <person name="Birren B."/>
            <person name="Ma L.-J."/>
            <person name="Dean R.A."/>
        </authorList>
    </citation>
    <scope>NUCLEOTIDE SEQUENCE</scope>
    <source>
        <strain evidence="4">R3-111a-1</strain>
    </source>
</reference>
<reference evidence="3" key="3">
    <citation type="submission" date="2010-09" db="EMBL/GenBank/DDBJ databases">
        <title>Annotation of Gaeumannomyces graminis var. tritici R3-111a-1.</title>
        <authorList>
            <consortium name="The Broad Institute Genome Sequencing Platform"/>
            <person name="Ma L.-J."/>
            <person name="Dead R."/>
            <person name="Young S.K."/>
            <person name="Zeng Q."/>
            <person name="Gargeya S."/>
            <person name="Fitzgerald M."/>
            <person name="Haas B."/>
            <person name="Abouelleil A."/>
            <person name="Alvarado L."/>
            <person name="Arachchi H.M."/>
            <person name="Berlin A."/>
            <person name="Brown A."/>
            <person name="Chapman S.B."/>
            <person name="Chen Z."/>
            <person name="Dunbar C."/>
            <person name="Freedman E."/>
            <person name="Gearin G."/>
            <person name="Gellesch M."/>
            <person name="Goldberg J."/>
            <person name="Griggs A."/>
            <person name="Gujja S."/>
            <person name="Heiman D."/>
            <person name="Howarth C."/>
            <person name="Larson L."/>
            <person name="Lui A."/>
            <person name="MacDonald P.J.P."/>
            <person name="Mehta T."/>
            <person name="Montmayeur A."/>
            <person name="Murphy C."/>
            <person name="Neiman D."/>
            <person name="Pearson M."/>
            <person name="Priest M."/>
            <person name="Roberts A."/>
            <person name="Saif S."/>
            <person name="Shea T."/>
            <person name="Shenoy N."/>
            <person name="Sisk P."/>
            <person name="Stolte C."/>
            <person name="Sykes S."/>
            <person name="Yandava C."/>
            <person name="Wortman J."/>
            <person name="Nusbaum C."/>
            <person name="Birren B."/>
        </authorList>
    </citation>
    <scope>NUCLEOTIDE SEQUENCE</scope>
    <source>
        <strain evidence="3">R3-111a-1</strain>
    </source>
</reference>
<dbReference type="InterPro" id="IPR051531">
    <property type="entry name" value="N-acetyltransferase"/>
</dbReference>
<dbReference type="eggNOG" id="ENOG502S72D">
    <property type="taxonomic scope" value="Eukaryota"/>
</dbReference>
<dbReference type="RefSeq" id="XP_009221998.1">
    <property type="nucleotide sequence ID" value="XM_009223734.1"/>
</dbReference>
<keyword evidence="3" id="KW-0808">Transferase</keyword>
<evidence type="ECO:0000256" key="1">
    <source>
        <dbReference type="SAM" id="MobiDB-lite"/>
    </source>
</evidence>
<keyword evidence="5" id="KW-1185">Reference proteome</keyword>
<dbReference type="Pfam" id="PF13302">
    <property type="entry name" value="Acetyltransf_3"/>
    <property type="match status" value="1"/>
</dbReference>
<evidence type="ECO:0000313" key="3">
    <source>
        <dbReference type="EMBL" id="EJT75998.1"/>
    </source>
</evidence>
<dbReference type="InterPro" id="IPR016181">
    <property type="entry name" value="Acyl_CoA_acyltransferase"/>
</dbReference>
<dbReference type="PANTHER" id="PTHR43792">
    <property type="entry name" value="GNAT FAMILY, PUTATIVE (AFU_ORTHOLOGUE AFUA_3G00765)-RELATED-RELATED"/>
    <property type="match status" value="1"/>
</dbReference>
<reference evidence="5" key="1">
    <citation type="submission" date="2010-07" db="EMBL/GenBank/DDBJ databases">
        <title>The genome sequence of Gaeumannomyces graminis var. tritici strain R3-111a-1.</title>
        <authorList>
            <consortium name="The Broad Institute Genome Sequencing Platform"/>
            <person name="Ma L.-J."/>
            <person name="Dead R."/>
            <person name="Young S."/>
            <person name="Zeng Q."/>
            <person name="Koehrsen M."/>
            <person name="Alvarado L."/>
            <person name="Berlin A."/>
            <person name="Chapman S.B."/>
            <person name="Chen Z."/>
            <person name="Freedman E."/>
            <person name="Gellesch M."/>
            <person name="Goldberg J."/>
            <person name="Griggs A."/>
            <person name="Gujja S."/>
            <person name="Heilman E.R."/>
            <person name="Heiman D."/>
            <person name="Hepburn T."/>
            <person name="Howarth C."/>
            <person name="Jen D."/>
            <person name="Larson L."/>
            <person name="Mehta T."/>
            <person name="Neiman D."/>
            <person name="Pearson M."/>
            <person name="Roberts A."/>
            <person name="Saif S."/>
            <person name="Shea T."/>
            <person name="Shenoy N."/>
            <person name="Sisk P."/>
            <person name="Stolte C."/>
            <person name="Sykes S."/>
            <person name="Walk T."/>
            <person name="White J."/>
            <person name="Yandava C."/>
            <person name="Haas B."/>
            <person name="Nusbaum C."/>
            <person name="Birren B."/>
        </authorList>
    </citation>
    <scope>NUCLEOTIDE SEQUENCE [LARGE SCALE GENOMIC DNA]</scope>
    <source>
        <strain evidence="5">R3-111a-1</strain>
    </source>
</reference>
<accession>J3NXB6</accession>
<reference evidence="3" key="2">
    <citation type="submission" date="2010-07" db="EMBL/GenBank/DDBJ databases">
        <authorList>
            <consortium name="The Broad Institute Genome Sequencing Platform"/>
            <consortium name="Broad Institute Genome Sequencing Center for Infectious Disease"/>
            <person name="Ma L.-J."/>
            <person name="Dead R."/>
            <person name="Young S."/>
            <person name="Zeng Q."/>
            <person name="Koehrsen M."/>
            <person name="Alvarado L."/>
            <person name="Berlin A."/>
            <person name="Chapman S.B."/>
            <person name="Chen Z."/>
            <person name="Freedman E."/>
            <person name="Gellesch M."/>
            <person name="Goldberg J."/>
            <person name="Griggs A."/>
            <person name="Gujja S."/>
            <person name="Heilman E.R."/>
            <person name="Heiman D."/>
            <person name="Hepburn T."/>
            <person name="Howarth C."/>
            <person name="Jen D."/>
            <person name="Larson L."/>
            <person name="Mehta T."/>
            <person name="Neiman D."/>
            <person name="Pearson M."/>
            <person name="Roberts A."/>
            <person name="Saif S."/>
            <person name="Shea T."/>
            <person name="Shenoy N."/>
            <person name="Sisk P."/>
            <person name="Stolte C."/>
            <person name="Sykes S."/>
            <person name="Walk T."/>
            <person name="White J."/>
            <person name="Yandava C."/>
            <person name="Haas B."/>
            <person name="Nusbaum C."/>
            <person name="Birren B."/>
        </authorList>
    </citation>
    <scope>NUCLEOTIDE SEQUENCE</scope>
    <source>
        <strain evidence="3">R3-111a-1</strain>
    </source>
</reference>
<feature type="domain" description="N-acetyltransferase" evidence="2">
    <location>
        <begin position="57"/>
        <end position="213"/>
    </location>
</feature>
<dbReference type="VEuPathDB" id="FungiDB:GGTG_05923"/>
<dbReference type="GO" id="GO:0016747">
    <property type="term" value="F:acyltransferase activity, transferring groups other than amino-acyl groups"/>
    <property type="evidence" value="ECO:0007669"/>
    <property type="project" value="InterPro"/>
</dbReference>
<organism evidence="3">
    <name type="scientific">Gaeumannomyces tritici (strain R3-111a-1)</name>
    <name type="common">Wheat and barley take-all root rot fungus</name>
    <name type="synonym">Gaeumannomyces graminis var. tritici</name>
    <dbReference type="NCBI Taxonomy" id="644352"/>
    <lineage>
        <taxon>Eukaryota</taxon>
        <taxon>Fungi</taxon>
        <taxon>Dikarya</taxon>
        <taxon>Ascomycota</taxon>
        <taxon>Pezizomycotina</taxon>
        <taxon>Sordariomycetes</taxon>
        <taxon>Sordariomycetidae</taxon>
        <taxon>Magnaporthales</taxon>
        <taxon>Magnaporthaceae</taxon>
        <taxon>Gaeumannomyces</taxon>
    </lineage>
</organism>
<evidence type="ECO:0000313" key="5">
    <source>
        <dbReference type="Proteomes" id="UP000006039"/>
    </source>
</evidence>
<dbReference type="EMBL" id="GL385397">
    <property type="protein sequence ID" value="EJT75998.1"/>
    <property type="molecule type" value="Genomic_DNA"/>
</dbReference>
<gene>
    <name evidence="4" type="primary">20346381</name>
    <name evidence="3" type="ORF">GGTG_05923</name>
</gene>
<dbReference type="SUPFAM" id="SSF55729">
    <property type="entry name" value="Acyl-CoA N-acyltransferases (Nat)"/>
    <property type="match status" value="1"/>
</dbReference>
<sequence length="223" mass="25070">MEPQTFQLRSPRLVLRGALDEDAAELHKAFSDPEVMRYWSTLPHESLSDTEQWVHGMTEAPCNGVTDFIVCLRRPRLRPSQDGDSKDPQRNGTGAETKDDGKQQDQGGEMEKDLLPIGKAGVWRDNEIGFMLARPYWGRGLAAEALKLVLDYLFAGHGDVGREQLIVADVDPRNAASLALLKKLGFEEYDFREKTFQVGGQWVDSTYLRLTGESWADHTCLSM</sequence>
<dbReference type="PANTHER" id="PTHR43792:SF1">
    <property type="entry name" value="N-ACETYLTRANSFERASE DOMAIN-CONTAINING PROTEIN"/>
    <property type="match status" value="1"/>
</dbReference>
<dbReference type="HOGENOM" id="CLU_013985_3_6_1"/>
<dbReference type="Proteomes" id="UP000006039">
    <property type="component" value="Unassembled WGS sequence"/>
</dbReference>
<feature type="compositionally biased region" description="Basic and acidic residues" evidence="1">
    <location>
        <begin position="96"/>
        <end position="110"/>
    </location>
</feature>
<dbReference type="InterPro" id="IPR000182">
    <property type="entry name" value="GNAT_dom"/>
</dbReference>
<dbReference type="AlphaFoldDB" id="J3NXB6"/>
<name>J3NXB6_GAET3</name>
<dbReference type="OrthoDB" id="630895at2759"/>
<dbReference type="EnsemblFungi" id="EJT75998">
    <property type="protein sequence ID" value="EJT75998"/>
    <property type="gene ID" value="GGTG_05923"/>
</dbReference>
<feature type="compositionally biased region" description="Basic and acidic residues" evidence="1">
    <location>
        <begin position="79"/>
        <end position="89"/>
    </location>
</feature>
<proteinExistence type="predicted"/>